<dbReference type="Pfam" id="PF00173">
    <property type="entry name" value="Cyt-b5"/>
    <property type="match status" value="1"/>
</dbReference>
<dbReference type="Proteomes" id="UP000469890">
    <property type="component" value="Unassembled WGS sequence"/>
</dbReference>
<organism evidence="8 9">
    <name type="scientific">Mucor circinelloides f. lusitanicus</name>
    <name type="common">Mucor racemosus var. lusitanicus</name>
    <dbReference type="NCBI Taxonomy" id="29924"/>
    <lineage>
        <taxon>Eukaryota</taxon>
        <taxon>Fungi</taxon>
        <taxon>Fungi incertae sedis</taxon>
        <taxon>Mucoromycota</taxon>
        <taxon>Mucoromycotina</taxon>
        <taxon>Mucoromycetes</taxon>
        <taxon>Mucorales</taxon>
        <taxon>Mucorineae</taxon>
        <taxon>Mucoraceae</taxon>
        <taxon>Mucor</taxon>
    </lineage>
</organism>
<evidence type="ECO:0000313" key="8">
    <source>
        <dbReference type="EMBL" id="KAF1805455.1"/>
    </source>
</evidence>
<gene>
    <name evidence="8" type="ORF">FB192DRAFT_1362944</name>
</gene>
<evidence type="ECO:0000256" key="1">
    <source>
        <dbReference type="ARBA" id="ARBA00004240"/>
    </source>
</evidence>
<dbReference type="GO" id="GO:0046872">
    <property type="term" value="F:metal ion binding"/>
    <property type="evidence" value="ECO:0007669"/>
    <property type="project" value="UniProtKB-KW"/>
</dbReference>
<evidence type="ECO:0000256" key="3">
    <source>
        <dbReference type="ARBA" id="ARBA00022723"/>
    </source>
</evidence>
<dbReference type="Gene3D" id="3.10.120.10">
    <property type="entry name" value="Cytochrome b5-like heme/steroid binding domain"/>
    <property type="match status" value="1"/>
</dbReference>
<proteinExistence type="inferred from homology"/>
<evidence type="ECO:0000313" key="9">
    <source>
        <dbReference type="Proteomes" id="UP000469890"/>
    </source>
</evidence>
<feature type="domain" description="Cytochrome b5 heme-binding" evidence="7">
    <location>
        <begin position="60"/>
        <end position="162"/>
    </location>
</feature>
<sequence>MSTQRTMSTTINTLMKQLKENPVNWALIAILAYVIKSYASSSKPAVQEAKHPEVMIFKNYTPLDLLPFDGLGKEGRILMAVNGSIYDVTRGRNFYGPGGPYANFAGHDASRGLAKNSFDADMLTDPHEPIDKLEDLAADEWESLREWEQHFASKYLFVGKLIENHQ</sequence>
<accession>A0A8H4BNX0</accession>
<dbReference type="InterPro" id="IPR001199">
    <property type="entry name" value="Cyt_B5-like_heme/steroid-bd"/>
</dbReference>
<dbReference type="InterPro" id="IPR036400">
    <property type="entry name" value="Cyt_B5-like_heme/steroid_sf"/>
</dbReference>
<name>A0A8H4BNX0_MUCCL</name>
<dbReference type="SMART" id="SM01117">
    <property type="entry name" value="Cyt-b5"/>
    <property type="match status" value="1"/>
</dbReference>
<dbReference type="FunFam" id="3.10.120.10:FF:000003">
    <property type="entry name" value="membrane-associated progesterone receptor component 1"/>
    <property type="match status" value="1"/>
</dbReference>
<reference evidence="8 9" key="1">
    <citation type="submission" date="2019-09" db="EMBL/GenBank/DDBJ databases">
        <authorList>
            <consortium name="DOE Joint Genome Institute"/>
            <person name="Mondo S.J."/>
            <person name="Navarro-Mendoza M.I."/>
            <person name="Perez-Arques C."/>
            <person name="Panchal S."/>
            <person name="Nicolas F.E."/>
            <person name="Ganguly P."/>
            <person name="Pangilinan J."/>
            <person name="Grigoriev I."/>
            <person name="Heitman J."/>
            <person name="Sanya K."/>
            <person name="Garre V."/>
        </authorList>
    </citation>
    <scope>NUCLEOTIDE SEQUENCE [LARGE SCALE GENOMIC DNA]</scope>
    <source>
        <strain evidence="8 9">MU402</strain>
    </source>
</reference>
<dbReference type="GO" id="GO:0020037">
    <property type="term" value="F:heme binding"/>
    <property type="evidence" value="ECO:0007669"/>
    <property type="project" value="UniProtKB-ARBA"/>
</dbReference>
<dbReference type="GO" id="GO:0016020">
    <property type="term" value="C:membrane"/>
    <property type="evidence" value="ECO:0007669"/>
    <property type="project" value="TreeGrafter"/>
</dbReference>
<comment type="subcellular location">
    <subcellularLocation>
        <location evidence="1">Endoplasmic reticulum</location>
    </subcellularLocation>
</comment>
<evidence type="ECO:0000256" key="6">
    <source>
        <dbReference type="ARBA" id="ARBA00038357"/>
    </source>
</evidence>
<dbReference type="PANTHER" id="PTHR10281:SF72">
    <property type="entry name" value="NEUDESIN"/>
    <property type="match status" value="1"/>
</dbReference>
<evidence type="ECO:0000256" key="5">
    <source>
        <dbReference type="ARBA" id="ARBA00023004"/>
    </source>
</evidence>
<evidence type="ECO:0000256" key="2">
    <source>
        <dbReference type="ARBA" id="ARBA00022617"/>
    </source>
</evidence>
<keyword evidence="5" id="KW-0408">Iron</keyword>
<dbReference type="InterPro" id="IPR050577">
    <property type="entry name" value="MAPR/NEUFC/NENF-like"/>
</dbReference>
<keyword evidence="3" id="KW-0479">Metal-binding</keyword>
<keyword evidence="2" id="KW-0349">Heme</keyword>
<comment type="caution">
    <text evidence="8">The sequence shown here is derived from an EMBL/GenBank/DDBJ whole genome shotgun (WGS) entry which is preliminary data.</text>
</comment>
<dbReference type="PANTHER" id="PTHR10281">
    <property type="entry name" value="MEMBRANE-ASSOCIATED PROGESTERONE RECEPTOR COMPONENT-RELATED"/>
    <property type="match status" value="1"/>
</dbReference>
<evidence type="ECO:0000259" key="7">
    <source>
        <dbReference type="SMART" id="SM01117"/>
    </source>
</evidence>
<dbReference type="EMBL" id="JAAECE010000002">
    <property type="protein sequence ID" value="KAF1805455.1"/>
    <property type="molecule type" value="Genomic_DNA"/>
</dbReference>
<keyword evidence="4" id="KW-0256">Endoplasmic reticulum</keyword>
<dbReference type="AlphaFoldDB" id="A0A8H4BNX0"/>
<evidence type="ECO:0000256" key="4">
    <source>
        <dbReference type="ARBA" id="ARBA00022824"/>
    </source>
</evidence>
<dbReference type="GO" id="GO:0005783">
    <property type="term" value="C:endoplasmic reticulum"/>
    <property type="evidence" value="ECO:0007669"/>
    <property type="project" value="UniProtKB-SubCell"/>
</dbReference>
<comment type="similarity">
    <text evidence="6">Belongs to the cytochrome b5 family. MAPR subfamily.</text>
</comment>
<protein>
    <submittedName>
        <fullName evidence="8">Cytochrome b5-like heme/steroid binding domain-containing protein</fullName>
    </submittedName>
</protein>
<dbReference type="SUPFAM" id="SSF55856">
    <property type="entry name" value="Cytochrome b5-like heme/steroid binding domain"/>
    <property type="match status" value="1"/>
</dbReference>